<accession>A0A1G6UP85</accession>
<sequence>MSHFRILPVIVLALAMALPGAGQAAITETRQAIVVMNHKGGNVLDMVKLRSRLERSGKRVEVRGYCRSACTMLITMRNACLGPHATIGFHAPRIPNTQIIPPYVDQIMGMFYRNGIRERWEREWKGSLKMHKITARDYIRLDPQSRICNN</sequence>
<proteinExistence type="predicted"/>
<protein>
    <submittedName>
        <fullName evidence="2">Uncharacterized protein</fullName>
    </submittedName>
</protein>
<feature type="chain" id="PRO_5011649098" evidence="1">
    <location>
        <begin position="25"/>
        <end position="150"/>
    </location>
</feature>
<dbReference type="OrthoDB" id="7774376at2"/>
<dbReference type="AlphaFoldDB" id="A0A1G6UP85"/>
<keyword evidence="1" id="KW-0732">Signal</keyword>
<dbReference type="EMBL" id="FNAH01000001">
    <property type="protein sequence ID" value="SDD43109.1"/>
    <property type="molecule type" value="Genomic_DNA"/>
</dbReference>
<dbReference type="STRING" id="591205.SAMN05421538_101597"/>
<reference evidence="2 3" key="1">
    <citation type="submission" date="2016-10" db="EMBL/GenBank/DDBJ databases">
        <authorList>
            <person name="de Groot N.N."/>
        </authorList>
    </citation>
    <scope>NUCLEOTIDE SEQUENCE [LARGE SCALE GENOMIC DNA]</scope>
    <source>
        <strain evidence="2 3">DSM 22220</strain>
    </source>
</reference>
<evidence type="ECO:0000256" key="1">
    <source>
        <dbReference type="SAM" id="SignalP"/>
    </source>
</evidence>
<dbReference type="Proteomes" id="UP000199344">
    <property type="component" value="Unassembled WGS sequence"/>
</dbReference>
<dbReference type="RefSeq" id="WP_090520666.1">
    <property type="nucleotide sequence ID" value="NZ_FNAH01000001.1"/>
</dbReference>
<evidence type="ECO:0000313" key="3">
    <source>
        <dbReference type="Proteomes" id="UP000199344"/>
    </source>
</evidence>
<organism evidence="2 3">
    <name type="scientific">Paracoccus isoporae</name>
    <dbReference type="NCBI Taxonomy" id="591205"/>
    <lineage>
        <taxon>Bacteria</taxon>
        <taxon>Pseudomonadati</taxon>
        <taxon>Pseudomonadota</taxon>
        <taxon>Alphaproteobacteria</taxon>
        <taxon>Rhodobacterales</taxon>
        <taxon>Paracoccaceae</taxon>
        <taxon>Paracoccus</taxon>
    </lineage>
</organism>
<gene>
    <name evidence="2" type="ORF">SAMN05421538_101597</name>
</gene>
<feature type="signal peptide" evidence="1">
    <location>
        <begin position="1"/>
        <end position="24"/>
    </location>
</feature>
<evidence type="ECO:0000313" key="2">
    <source>
        <dbReference type="EMBL" id="SDD43109.1"/>
    </source>
</evidence>
<keyword evidence="3" id="KW-1185">Reference proteome</keyword>
<name>A0A1G6UP85_9RHOB</name>